<dbReference type="EMBL" id="VIIS01002159">
    <property type="protein sequence ID" value="KAF0287882.1"/>
    <property type="molecule type" value="Genomic_DNA"/>
</dbReference>
<dbReference type="GO" id="GO:0070611">
    <property type="term" value="F:histone H3R2 methyltransferase activity"/>
    <property type="evidence" value="ECO:0007669"/>
    <property type="project" value="TreeGrafter"/>
</dbReference>
<organism evidence="17 18">
    <name type="scientific">Amphibalanus amphitrite</name>
    <name type="common">Striped barnacle</name>
    <name type="synonym">Balanus amphitrite</name>
    <dbReference type="NCBI Taxonomy" id="1232801"/>
    <lineage>
        <taxon>Eukaryota</taxon>
        <taxon>Metazoa</taxon>
        <taxon>Ecdysozoa</taxon>
        <taxon>Arthropoda</taxon>
        <taxon>Crustacea</taxon>
        <taxon>Multicrustacea</taxon>
        <taxon>Cirripedia</taxon>
        <taxon>Thoracica</taxon>
        <taxon>Thoracicalcarea</taxon>
        <taxon>Balanomorpha</taxon>
        <taxon>Balanoidea</taxon>
        <taxon>Balanidae</taxon>
        <taxon>Amphibalaninae</taxon>
        <taxon>Amphibalanus</taxon>
    </lineage>
</organism>
<dbReference type="AlphaFoldDB" id="A0A6A4VC20"/>
<evidence type="ECO:0000256" key="9">
    <source>
        <dbReference type="ARBA" id="ARBA00022853"/>
    </source>
</evidence>
<dbReference type="Pfam" id="PF22528">
    <property type="entry name" value="PRMT_C"/>
    <property type="match status" value="1"/>
</dbReference>
<evidence type="ECO:0000313" key="17">
    <source>
        <dbReference type="EMBL" id="KAF0287882.1"/>
    </source>
</evidence>
<dbReference type="FunFam" id="3.40.50.150:FF:000031">
    <property type="entry name" value="Putative Histone-arginine methyltransferase CARM1"/>
    <property type="match status" value="1"/>
</dbReference>
<dbReference type="InterPro" id="IPR025799">
    <property type="entry name" value="Arg_MeTrfase"/>
</dbReference>
<evidence type="ECO:0000256" key="5">
    <source>
        <dbReference type="ARBA" id="ARBA00022490"/>
    </source>
</evidence>
<evidence type="ECO:0000259" key="16">
    <source>
        <dbReference type="Pfam" id="PF22528"/>
    </source>
</evidence>
<keyword evidence="7 14" id="KW-0808">Transferase</keyword>
<dbReference type="GO" id="GO:0035242">
    <property type="term" value="F:protein-arginine omega-N asymmetric methyltransferase activity"/>
    <property type="evidence" value="ECO:0007669"/>
    <property type="project" value="UniProtKB-EC"/>
</dbReference>
<evidence type="ECO:0000256" key="14">
    <source>
        <dbReference type="PROSITE-ProRule" id="PRU01015"/>
    </source>
</evidence>
<dbReference type="InterPro" id="IPR011993">
    <property type="entry name" value="PH-like_dom_sf"/>
</dbReference>
<keyword evidence="18" id="KW-1185">Reference proteome</keyword>
<dbReference type="InterPro" id="IPR029063">
    <property type="entry name" value="SAM-dependent_MTases_sf"/>
</dbReference>
<dbReference type="GO" id="GO:0035241">
    <property type="term" value="F:protein-arginine omega-N monomethyltransferase activity"/>
    <property type="evidence" value="ECO:0007669"/>
    <property type="project" value="UniProtKB-ARBA"/>
</dbReference>
<feature type="domain" description="Methyltransferase" evidence="15">
    <location>
        <begin position="157"/>
        <end position="252"/>
    </location>
</feature>
<proteinExistence type="predicted"/>
<dbReference type="OrthoDB" id="7848332at2759"/>
<dbReference type="InterPro" id="IPR055135">
    <property type="entry name" value="PRMT_dom"/>
</dbReference>
<dbReference type="CDD" id="cd02440">
    <property type="entry name" value="AdoMet_MTases"/>
    <property type="match status" value="1"/>
</dbReference>
<comment type="catalytic activity">
    <reaction evidence="13">
        <text>L-arginyl-[protein] + 2 S-adenosyl-L-methionine = N(omega),N(omega)-dimethyl-L-arginyl-[protein] + 2 S-adenosyl-L-homocysteine + 2 H(+)</text>
        <dbReference type="Rhea" id="RHEA:48096"/>
        <dbReference type="Rhea" id="RHEA-COMP:10532"/>
        <dbReference type="Rhea" id="RHEA-COMP:11991"/>
        <dbReference type="ChEBI" id="CHEBI:15378"/>
        <dbReference type="ChEBI" id="CHEBI:29965"/>
        <dbReference type="ChEBI" id="CHEBI:57856"/>
        <dbReference type="ChEBI" id="CHEBI:59789"/>
        <dbReference type="ChEBI" id="CHEBI:61897"/>
        <dbReference type="EC" id="2.1.1.319"/>
    </reaction>
</comment>
<evidence type="ECO:0000256" key="10">
    <source>
        <dbReference type="ARBA" id="ARBA00023015"/>
    </source>
</evidence>
<dbReference type="FunFam" id="2.70.160.11:FF:000002">
    <property type="entry name" value="Probable histone-arginine methyltransferase CARM1"/>
    <property type="match status" value="1"/>
</dbReference>
<evidence type="ECO:0000313" key="18">
    <source>
        <dbReference type="Proteomes" id="UP000440578"/>
    </source>
</evidence>
<dbReference type="PROSITE" id="PS51678">
    <property type="entry name" value="SAM_MT_PRMT"/>
    <property type="match status" value="1"/>
</dbReference>
<accession>A0A6A4VC20</accession>
<dbReference type="GO" id="GO:0005634">
    <property type="term" value="C:nucleus"/>
    <property type="evidence" value="ECO:0007669"/>
    <property type="project" value="UniProtKB-SubCell"/>
</dbReference>
<dbReference type="GO" id="GO:0005737">
    <property type="term" value="C:cytoplasm"/>
    <property type="evidence" value="ECO:0007669"/>
    <property type="project" value="UniProtKB-SubCell"/>
</dbReference>
<feature type="domain" description="Protein arginine N-methyltransferase" evidence="16">
    <location>
        <begin position="259"/>
        <end position="426"/>
    </location>
</feature>
<keyword evidence="5" id="KW-0963">Cytoplasm</keyword>
<evidence type="ECO:0000256" key="13">
    <source>
        <dbReference type="ARBA" id="ARBA00049086"/>
    </source>
</evidence>
<keyword evidence="9" id="KW-0156">Chromatin regulator</keyword>
<keyword evidence="4" id="KW-0488">Methylation</keyword>
<dbReference type="Gene3D" id="3.40.50.150">
    <property type="entry name" value="Vaccinia Virus protein VP39"/>
    <property type="match status" value="1"/>
</dbReference>
<dbReference type="Pfam" id="PF13649">
    <property type="entry name" value="Methyltransf_25"/>
    <property type="match status" value="1"/>
</dbReference>
<gene>
    <name evidence="17" type="primary">Art4_0</name>
    <name evidence="17" type="ORF">FJT64_013715</name>
</gene>
<dbReference type="EC" id="2.1.1.319" evidence="3"/>
<protein>
    <recommendedName>
        <fullName evidence="3">type I protein arginine methyltransferase</fullName>
        <ecNumber evidence="3">2.1.1.319</ecNumber>
    </recommendedName>
</protein>
<dbReference type="Proteomes" id="UP000440578">
    <property type="component" value="Unassembled WGS sequence"/>
</dbReference>
<dbReference type="PANTHER" id="PTHR11006">
    <property type="entry name" value="PROTEIN ARGININE N-METHYLTRANSFERASE"/>
    <property type="match status" value="1"/>
</dbReference>
<evidence type="ECO:0000256" key="2">
    <source>
        <dbReference type="ARBA" id="ARBA00004496"/>
    </source>
</evidence>
<dbReference type="InterPro" id="IPR041698">
    <property type="entry name" value="Methyltransf_25"/>
</dbReference>
<keyword evidence="6 14" id="KW-0489">Methyltransferase</keyword>
<sequence>MDTTYENVSVRIVDDSGTTKPHISGTASLCLNYDPAGLSAKVVQDGQVRLEFPISRTTDFCKVGRTSYMFSLSSDAFLIVFSSTPDCQRFHQYMQKFKDGQAVSVFSERTEEASATQYFQFYSYLSQQQNMMQDYIRTGTYQRAILSNGADFLGKVVLDVGAGSGILSFFAAQAGARKVYAVEASSMAEHASRLVESNNLQHVIRVISGKIEEIDLPEKVDMIISEPMGYMLYNERMLETYLHGKKWLKPGGKMFPGRGDLHIAPFQDEALFMEQFGKSNFWYQNNFHGVNLTVLQEKAAEEYFRQPIVDTFDVRICMAKSVRHVLDFERADERELHQLDIPVEFHMLETGTVHGLAFWFDVAFCGSQQTVWLSTAPTEPLTHWYQVRCLLRDPVAVKEGQMLTGRVFMNANQRQSYDVTITLQIEGTGVWSTVTLDLKNPYFRYTGGQPPPPPGHNTASPSELYWSTLDAQGARQAVNMLNGMTVNGLGEVAMDMSGSQHPLVVEGLVNQAAIHPGSIPAAQVNAVVSSVAGGAPKRSVAPTMSSASHLIGGAPSPALMSPSRPFGGVSSSLMIGDYMAPPGPFPPAANSQPYKP</sequence>
<evidence type="ECO:0000256" key="11">
    <source>
        <dbReference type="ARBA" id="ARBA00023163"/>
    </source>
</evidence>
<evidence type="ECO:0000256" key="1">
    <source>
        <dbReference type="ARBA" id="ARBA00004123"/>
    </source>
</evidence>
<comment type="subcellular location">
    <subcellularLocation>
        <location evidence="2">Cytoplasm</location>
    </subcellularLocation>
    <subcellularLocation>
        <location evidence="1">Nucleus</location>
    </subcellularLocation>
</comment>
<evidence type="ECO:0000256" key="4">
    <source>
        <dbReference type="ARBA" id="ARBA00022481"/>
    </source>
</evidence>
<reference evidence="17 18" key="1">
    <citation type="submission" date="2019-07" db="EMBL/GenBank/DDBJ databases">
        <title>Draft genome assembly of a fouling barnacle, Amphibalanus amphitrite (Darwin, 1854): The first reference genome for Thecostraca.</title>
        <authorList>
            <person name="Kim W."/>
        </authorList>
    </citation>
    <scope>NUCLEOTIDE SEQUENCE [LARGE SCALE GENOMIC DNA]</scope>
    <source>
        <strain evidence="17">SNU_AA5</strain>
        <tissue evidence="17">Soma without cirri and trophi</tissue>
    </source>
</reference>
<name>A0A6A4VC20_AMPAM</name>
<keyword evidence="10" id="KW-0805">Transcription regulation</keyword>
<evidence type="ECO:0000256" key="6">
    <source>
        <dbReference type="ARBA" id="ARBA00022603"/>
    </source>
</evidence>
<dbReference type="GO" id="GO:0032259">
    <property type="term" value="P:methylation"/>
    <property type="evidence" value="ECO:0007669"/>
    <property type="project" value="UniProtKB-KW"/>
</dbReference>
<dbReference type="PANTHER" id="PTHR11006:SF10">
    <property type="entry name" value="HISTONE-ARGININE METHYLTRANSFERASE CARMER-RELATED"/>
    <property type="match status" value="1"/>
</dbReference>
<dbReference type="Gene3D" id="2.70.160.11">
    <property type="entry name" value="Hnrnp arginine n-methyltransferase1"/>
    <property type="match status" value="1"/>
</dbReference>
<evidence type="ECO:0000256" key="7">
    <source>
        <dbReference type="ARBA" id="ARBA00022679"/>
    </source>
</evidence>
<evidence type="ECO:0000256" key="12">
    <source>
        <dbReference type="ARBA" id="ARBA00023242"/>
    </source>
</evidence>
<comment type="caution">
    <text evidence="17">The sequence shown here is derived from an EMBL/GenBank/DDBJ whole genome shotgun (WGS) entry which is preliminary data.</text>
</comment>
<evidence type="ECO:0000256" key="8">
    <source>
        <dbReference type="ARBA" id="ARBA00022691"/>
    </source>
</evidence>
<evidence type="ECO:0000256" key="3">
    <source>
        <dbReference type="ARBA" id="ARBA00011925"/>
    </source>
</evidence>
<evidence type="ECO:0000259" key="15">
    <source>
        <dbReference type="Pfam" id="PF13649"/>
    </source>
</evidence>
<keyword evidence="12" id="KW-0539">Nucleus</keyword>
<keyword evidence="11" id="KW-0804">Transcription</keyword>
<dbReference type="SUPFAM" id="SSF53335">
    <property type="entry name" value="S-adenosyl-L-methionine-dependent methyltransferases"/>
    <property type="match status" value="1"/>
</dbReference>
<dbReference type="Gene3D" id="2.30.29.30">
    <property type="entry name" value="Pleckstrin-homology domain (PH domain)/Phosphotyrosine-binding domain (PTB)"/>
    <property type="match status" value="1"/>
</dbReference>
<keyword evidence="8 14" id="KW-0949">S-adenosyl-L-methionine</keyword>